<evidence type="ECO:0000259" key="8">
    <source>
        <dbReference type="PROSITE" id="PS51330"/>
    </source>
</evidence>
<reference evidence="9 10" key="1">
    <citation type="journal article" date="2019" name="Int. J. Syst. Evol. Microbiol.">
        <title>The Global Catalogue of Microorganisms (GCM) 10K type strain sequencing project: providing services to taxonomists for standard genome sequencing and annotation.</title>
        <authorList>
            <consortium name="The Broad Institute Genomics Platform"/>
            <consortium name="The Broad Institute Genome Sequencing Center for Infectious Disease"/>
            <person name="Wu L."/>
            <person name="Ma J."/>
        </authorList>
    </citation>
    <scope>NUCLEOTIDE SEQUENCE [LARGE SCALE GENOMIC DNA]</scope>
    <source>
        <strain evidence="9 10">JCM 13316</strain>
    </source>
</reference>
<proteinExistence type="inferred from homology"/>
<dbReference type="EC" id="1.5.1.3" evidence="3"/>
<dbReference type="EMBL" id="BAAALV010000002">
    <property type="protein sequence ID" value="GAA1911588.1"/>
    <property type="molecule type" value="Genomic_DNA"/>
</dbReference>
<keyword evidence="5" id="KW-0521">NADP</keyword>
<protein>
    <recommendedName>
        <fullName evidence="3">dihydrofolate reductase</fullName>
        <ecNumber evidence="3">1.5.1.3</ecNumber>
    </recommendedName>
</protein>
<dbReference type="RefSeq" id="WP_246167266.1">
    <property type="nucleotide sequence ID" value="NZ_BAAALV010000002.1"/>
</dbReference>
<gene>
    <name evidence="9" type="ORF">GCM10009688_15700</name>
</gene>
<dbReference type="InterPro" id="IPR017925">
    <property type="entry name" value="DHFR_CS"/>
</dbReference>
<evidence type="ECO:0000256" key="5">
    <source>
        <dbReference type="ARBA" id="ARBA00022857"/>
    </source>
</evidence>
<dbReference type="PRINTS" id="PR00070">
    <property type="entry name" value="DHFR"/>
</dbReference>
<feature type="domain" description="DHFR" evidence="8">
    <location>
        <begin position="42"/>
        <end position="211"/>
    </location>
</feature>
<dbReference type="Pfam" id="PF00186">
    <property type="entry name" value="DHFR_1"/>
    <property type="match status" value="1"/>
</dbReference>
<dbReference type="CDD" id="cd00209">
    <property type="entry name" value="DHFR"/>
    <property type="match status" value="1"/>
</dbReference>
<comment type="similarity">
    <text evidence="2 7">Belongs to the dihydrofolate reductase family.</text>
</comment>
<dbReference type="PANTHER" id="PTHR48069:SF3">
    <property type="entry name" value="DIHYDROFOLATE REDUCTASE"/>
    <property type="match status" value="1"/>
</dbReference>
<evidence type="ECO:0000313" key="9">
    <source>
        <dbReference type="EMBL" id="GAA1911588.1"/>
    </source>
</evidence>
<dbReference type="PANTHER" id="PTHR48069">
    <property type="entry name" value="DIHYDROFOLATE REDUCTASE"/>
    <property type="match status" value="1"/>
</dbReference>
<dbReference type="InterPro" id="IPR024072">
    <property type="entry name" value="DHFR-like_dom_sf"/>
</dbReference>
<keyword evidence="10" id="KW-1185">Reference proteome</keyword>
<name>A0ABN2P695_9MICC</name>
<dbReference type="SUPFAM" id="SSF53597">
    <property type="entry name" value="Dihydrofolate reductase-like"/>
    <property type="match status" value="1"/>
</dbReference>
<evidence type="ECO:0000256" key="3">
    <source>
        <dbReference type="ARBA" id="ARBA00012856"/>
    </source>
</evidence>
<evidence type="ECO:0000256" key="6">
    <source>
        <dbReference type="ARBA" id="ARBA00023002"/>
    </source>
</evidence>
<dbReference type="Gene3D" id="3.40.430.10">
    <property type="entry name" value="Dihydrofolate Reductase, subunit A"/>
    <property type="match status" value="1"/>
</dbReference>
<keyword evidence="4" id="KW-0554">One-carbon metabolism</keyword>
<organism evidence="9 10">
    <name type="scientific">Arthrobacter gandavensis</name>
    <dbReference type="NCBI Taxonomy" id="169960"/>
    <lineage>
        <taxon>Bacteria</taxon>
        <taxon>Bacillati</taxon>
        <taxon>Actinomycetota</taxon>
        <taxon>Actinomycetes</taxon>
        <taxon>Micrococcales</taxon>
        <taxon>Micrococcaceae</taxon>
        <taxon>Arthrobacter</taxon>
    </lineage>
</organism>
<evidence type="ECO:0000256" key="1">
    <source>
        <dbReference type="ARBA" id="ARBA00004903"/>
    </source>
</evidence>
<dbReference type="PROSITE" id="PS00075">
    <property type="entry name" value="DHFR_1"/>
    <property type="match status" value="1"/>
</dbReference>
<sequence length="220" mass="23682">MTESNRFADSTRYYPVGRAGEEGLELNDALAARGYGNTGVPLVGMIWAQTTDGVIGKDGGMPWHLPEDLAHFKASTLGHPVIMGRRTWESFPEAFRPLPGRKNIVISSREGLAAELEPTGAVVVPSLEAALEAAEGSEGSSRIWIVGGSQVYAEAEPLADVAVVTVINTETEGDSYAPHLGADWTFSGVSPAQDWYTSANGLQYRFALWTRNRNVTEQDG</sequence>
<accession>A0ABN2P695</accession>
<comment type="pathway">
    <text evidence="1">Cofactor biosynthesis; tetrahydrofolate biosynthesis; 5,6,7,8-tetrahydrofolate from 7,8-dihydrofolate: step 1/1.</text>
</comment>
<evidence type="ECO:0000256" key="2">
    <source>
        <dbReference type="ARBA" id="ARBA00009539"/>
    </source>
</evidence>
<comment type="caution">
    <text evidence="9">The sequence shown here is derived from an EMBL/GenBank/DDBJ whole genome shotgun (WGS) entry which is preliminary data.</text>
</comment>
<dbReference type="InterPro" id="IPR001796">
    <property type="entry name" value="DHFR_dom"/>
</dbReference>
<evidence type="ECO:0000313" key="10">
    <source>
        <dbReference type="Proteomes" id="UP001500784"/>
    </source>
</evidence>
<evidence type="ECO:0000256" key="7">
    <source>
        <dbReference type="RuleBase" id="RU004474"/>
    </source>
</evidence>
<dbReference type="PROSITE" id="PS51330">
    <property type="entry name" value="DHFR_2"/>
    <property type="match status" value="1"/>
</dbReference>
<dbReference type="Proteomes" id="UP001500784">
    <property type="component" value="Unassembled WGS sequence"/>
</dbReference>
<keyword evidence="6" id="KW-0560">Oxidoreductase</keyword>
<dbReference type="InterPro" id="IPR012259">
    <property type="entry name" value="DHFR"/>
</dbReference>
<evidence type="ECO:0000256" key="4">
    <source>
        <dbReference type="ARBA" id="ARBA00022563"/>
    </source>
</evidence>